<evidence type="ECO:0000313" key="1">
    <source>
        <dbReference type="EMBL" id="NES10836.1"/>
    </source>
</evidence>
<sequence>MIFIETTIFTADVKTHLEDEEYRKLQHYLAEHPEAGDPIEETGGLRKIR</sequence>
<accession>A0A6I5RT67</accession>
<dbReference type="AlphaFoldDB" id="A0A6I5RT67"/>
<evidence type="ECO:0000313" key="2">
    <source>
        <dbReference type="Proteomes" id="UP000471751"/>
    </source>
</evidence>
<keyword evidence="2" id="KW-1185">Reference proteome</keyword>
<evidence type="ECO:0008006" key="3">
    <source>
        <dbReference type="Google" id="ProtNLM"/>
    </source>
</evidence>
<dbReference type="EMBL" id="JAAHBT010000166">
    <property type="protein sequence ID" value="NES10836.1"/>
    <property type="molecule type" value="Genomic_DNA"/>
</dbReference>
<gene>
    <name evidence="1" type="ORF">G3O07_15595</name>
</gene>
<comment type="caution">
    <text evidence="1">The sequence shown here is derived from an EMBL/GenBank/DDBJ whole genome shotgun (WGS) entry which is preliminary data.</text>
</comment>
<organism evidence="1 2">
    <name type="scientific">Pseudomonas laurentiana</name>
    <dbReference type="NCBI Taxonomy" id="2364649"/>
    <lineage>
        <taxon>Bacteria</taxon>
        <taxon>Pseudomonadati</taxon>
        <taxon>Pseudomonadota</taxon>
        <taxon>Gammaproteobacteria</taxon>
        <taxon>Pseudomonadales</taxon>
        <taxon>Pseudomonadaceae</taxon>
        <taxon>Pseudomonas</taxon>
    </lineage>
</organism>
<name>A0A6I5RT67_9PSED</name>
<dbReference type="RefSeq" id="WP_163937494.1">
    <property type="nucleotide sequence ID" value="NZ_BMQU01000010.1"/>
</dbReference>
<dbReference type="Proteomes" id="UP000471751">
    <property type="component" value="Unassembled WGS sequence"/>
</dbReference>
<proteinExistence type="predicted"/>
<protein>
    <recommendedName>
        <fullName evidence="3">Addiction module toxin RelE</fullName>
    </recommendedName>
</protein>
<reference evidence="1 2" key="1">
    <citation type="submission" date="2020-02" db="EMBL/GenBank/DDBJ databases">
        <title>Broccoli isolated Pseudomonas sp.</title>
        <authorList>
            <person name="Fujikawa T."/>
            <person name="Sawada H."/>
        </authorList>
    </citation>
    <scope>NUCLEOTIDE SEQUENCE [LARGE SCALE GENOMIC DNA]</scope>
    <source>
        <strain evidence="1 2">JCM 32154</strain>
    </source>
</reference>